<dbReference type="Proteomes" id="UP000709295">
    <property type="component" value="Unassembled WGS sequence"/>
</dbReference>
<dbReference type="AlphaFoldDB" id="A0A8J5MCV2"/>
<comment type="caution">
    <text evidence="1">The sequence shown here is derived from an EMBL/GenBank/DDBJ whole genome shotgun (WGS) entry which is preliminary data.</text>
</comment>
<proteinExistence type="predicted"/>
<name>A0A8J5MCV2_9STRA</name>
<organism evidence="1 2">
    <name type="scientific">Phytophthora aleatoria</name>
    <dbReference type="NCBI Taxonomy" id="2496075"/>
    <lineage>
        <taxon>Eukaryota</taxon>
        <taxon>Sar</taxon>
        <taxon>Stramenopiles</taxon>
        <taxon>Oomycota</taxon>
        <taxon>Peronosporomycetes</taxon>
        <taxon>Peronosporales</taxon>
        <taxon>Peronosporaceae</taxon>
        <taxon>Phytophthora</taxon>
    </lineage>
</organism>
<feature type="non-terminal residue" evidence="1">
    <location>
        <position position="1"/>
    </location>
</feature>
<evidence type="ECO:0000313" key="2">
    <source>
        <dbReference type="Proteomes" id="UP000709295"/>
    </source>
</evidence>
<reference evidence="1" key="1">
    <citation type="submission" date="2021-01" db="EMBL/GenBank/DDBJ databases">
        <title>Phytophthora aleatoria, a newly-described species from Pinus radiata is distinct from Phytophthora cactorum isolates based on comparative genomics.</title>
        <authorList>
            <person name="Mcdougal R."/>
            <person name="Panda P."/>
            <person name="Williams N."/>
            <person name="Studholme D.J."/>
        </authorList>
    </citation>
    <scope>NUCLEOTIDE SEQUENCE</scope>
    <source>
        <strain evidence="1">NZFS 4037</strain>
    </source>
</reference>
<accession>A0A8J5MCV2</accession>
<dbReference type="EMBL" id="JAENGY010001736">
    <property type="protein sequence ID" value="KAG6947228.1"/>
    <property type="molecule type" value="Genomic_DNA"/>
</dbReference>
<sequence>GIEPSISSVCNLRLESGYKLFPLLAILARVWLFRSWSTSFQEKIFSTGSFLMSPLRNRTDNERAQRQLILRHNHLDL</sequence>
<keyword evidence="2" id="KW-1185">Reference proteome</keyword>
<evidence type="ECO:0000313" key="1">
    <source>
        <dbReference type="EMBL" id="KAG6947228.1"/>
    </source>
</evidence>
<gene>
    <name evidence="1" type="ORF">JG688_00015633</name>
</gene>
<evidence type="ECO:0008006" key="3">
    <source>
        <dbReference type="Google" id="ProtNLM"/>
    </source>
</evidence>
<protein>
    <recommendedName>
        <fullName evidence="3">HAT C-terminal dimerisation domain-containing protein</fullName>
    </recommendedName>
</protein>